<evidence type="ECO:0000313" key="2">
    <source>
        <dbReference type="Proteomes" id="UP000290289"/>
    </source>
</evidence>
<organism evidence="1 2">
    <name type="scientific">Malus domestica</name>
    <name type="common">Apple</name>
    <name type="synonym">Pyrus malus</name>
    <dbReference type="NCBI Taxonomy" id="3750"/>
    <lineage>
        <taxon>Eukaryota</taxon>
        <taxon>Viridiplantae</taxon>
        <taxon>Streptophyta</taxon>
        <taxon>Embryophyta</taxon>
        <taxon>Tracheophyta</taxon>
        <taxon>Spermatophyta</taxon>
        <taxon>Magnoliopsida</taxon>
        <taxon>eudicotyledons</taxon>
        <taxon>Gunneridae</taxon>
        <taxon>Pentapetalae</taxon>
        <taxon>rosids</taxon>
        <taxon>fabids</taxon>
        <taxon>Rosales</taxon>
        <taxon>Rosaceae</taxon>
        <taxon>Amygdaloideae</taxon>
        <taxon>Maleae</taxon>
        <taxon>Malus</taxon>
    </lineage>
</organism>
<reference evidence="1 2" key="1">
    <citation type="submission" date="2018-10" db="EMBL/GenBank/DDBJ databases">
        <title>A high-quality apple genome assembly.</title>
        <authorList>
            <person name="Hu J."/>
        </authorList>
    </citation>
    <scope>NUCLEOTIDE SEQUENCE [LARGE SCALE GENOMIC DNA]</scope>
    <source>
        <strain evidence="2">cv. HFTH1</strain>
        <tissue evidence="1">Young leaf</tissue>
    </source>
</reference>
<keyword evidence="2" id="KW-1185">Reference proteome</keyword>
<name>A0A498J0H8_MALDO</name>
<dbReference type="AlphaFoldDB" id="A0A498J0H8"/>
<sequence>MAPKVPQIQTSYKTKRCTASSFCFKTSMALRSNQAALITPVDFTCGYKAIFSYTDIHKPRLPHSLCFLDHNIIRGVCFGINYHDLVGFRINVKDFGKTCGKRLCYRGKDHRVLYN</sequence>
<proteinExistence type="predicted"/>
<evidence type="ECO:0000313" key="1">
    <source>
        <dbReference type="EMBL" id="RXH88776.1"/>
    </source>
</evidence>
<accession>A0A498J0H8</accession>
<dbReference type="Proteomes" id="UP000290289">
    <property type="component" value="Chromosome 9"/>
</dbReference>
<dbReference type="EMBL" id="RDQH01000335">
    <property type="protein sequence ID" value="RXH88776.1"/>
    <property type="molecule type" value="Genomic_DNA"/>
</dbReference>
<protein>
    <submittedName>
        <fullName evidence="1">Uncharacterized protein</fullName>
    </submittedName>
</protein>
<gene>
    <name evidence="1" type="ORF">DVH24_000375</name>
</gene>
<comment type="caution">
    <text evidence="1">The sequence shown here is derived from an EMBL/GenBank/DDBJ whole genome shotgun (WGS) entry which is preliminary data.</text>
</comment>